<sequence>MKILSPKAMGVKGSKLSKIIRRRSSLVPKGYVPISVGVNDETTKCFIIHATTLSHTDFLEFLWRSAEEYGFSNKGILRIPYETREFEEWMKKDGKDKLLKLKPI</sequence>
<organism evidence="1 2">
    <name type="scientific">Cichorium intybus</name>
    <name type="common">Chicory</name>
    <dbReference type="NCBI Taxonomy" id="13427"/>
    <lineage>
        <taxon>Eukaryota</taxon>
        <taxon>Viridiplantae</taxon>
        <taxon>Streptophyta</taxon>
        <taxon>Embryophyta</taxon>
        <taxon>Tracheophyta</taxon>
        <taxon>Spermatophyta</taxon>
        <taxon>Magnoliopsida</taxon>
        <taxon>eudicotyledons</taxon>
        <taxon>Gunneridae</taxon>
        <taxon>Pentapetalae</taxon>
        <taxon>asterids</taxon>
        <taxon>campanulids</taxon>
        <taxon>Asterales</taxon>
        <taxon>Asteraceae</taxon>
        <taxon>Cichorioideae</taxon>
        <taxon>Cichorieae</taxon>
        <taxon>Cichoriinae</taxon>
        <taxon>Cichorium</taxon>
    </lineage>
</organism>
<keyword evidence="2" id="KW-1185">Reference proteome</keyword>
<comment type="caution">
    <text evidence="1">The sequence shown here is derived from an EMBL/GenBank/DDBJ whole genome shotgun (WGS) entry which is preliminary data.</text>
</comment>
<gene>
    <name evidence="1" type="ORF">L2E82_02670</name>
</gene>
<accession>A0ACB9H3L7</accession>
<dbReference type="EMBL" id="CM042009">
    <property type="protein sequence ID" value="KAI3789866.1"/>
    <property type="molecule type" value="Genomic_DNA"/>
</dbReference>
<evidence type="ECO:0000313" key="1">
    <source>
        <dbReference type="EMBL" id="KAI3789866.1"/>
    </source>
</evidence>
<proteinExistence type="predicted"/>
<evidence type="ECO:0000313" key="2">
    <source>
        <dbReference type="Proteomes" id="UP001055811"/>
    </source>
</evidence>
<protein>
    <submittedName>
        <fullName evidence="1">Uncharacterized protein</fullName>
    </submittedName>
</protein>
<reference evidence="1 2" key="2">
    <citation type="journal article" date="2022" name="Mol. Ecol. Resour.">
        <title>The genomes of chicory, endive, great burdock and yacon provide insights into Asteraceae paleo-polyploidization history and plant inulin production.</title>
        <authorList>
            <person name="Fan W."/>
            <person name="Wang S."/>
            <person name="Wang H."/>
            <person name="Wang A."/>
            <person name="Jiang F."/>
            <person name="Liu H."/>
            <person name="Zhao H."/>
            <person name="Xu D."/>
            <person name="Zhang Y."/>
        </authorList>
    </citation>
    <scope>NUCLEOTIDE SEQUENCE [LARGE SCALE GENOMIC DNA]</scope>
    <source>
        <strain evidence="2">cv. Punajuju</strain>
        <tissue evidence="1">Leaves</tissue>
    </source>
</reference>
<name>A0ACB9H3L7_CICIN</name>
<dbReference type="Proteomes" id="UP001055811">
    <property type="component" value="Linkage Group LG01"/>
</dbReference>
<reference evidence="2" key="1">
    <citation type="journal article" date="2022" name="Mol. Ecol. Resour.">
        <title>The genomes of chicory, endive, great burdock and yacon provide insights into Asteraceae palaeo-polyploidization history and plant inulin production.</title>
        <authorList>
            <person name="Fan W."/>
            <person name="Wang S."/>
            <person name="Wang H."/>
            <person name="Wang A."/>
            <person name="Jiang F."/>
            <person name="Liu H."/>
            <person name="Zhao H."/>
            <person name="Xu D."/>
            <person name="Zhang Y."/>
        </authorList>
    </citation>
    <scope>NUCLEOTIDE SEQUENCE [LARGE SCALE GENOMIC DNA]</scope>
    <source>
        <strain evidence="2">cv. Punajuju</strain>
    </source>
</reference>